<dbReference type="SMART" id="SM00515">
    <property type="entry name" value="eIF5C"/>
    <property type="match status" value="1"/>
</dbReference>
<evidence type="ECO:0000256" key="2">
    <source>
        <dbReference type="ARBA" id="ARBA00007878"/>
    </source>
</evidence>
<dbReference type="Pfam" id="PF00483">
    <property type="entry name" value="NTP_transferase"/>
    <property type="match status" value="1"/>
</dbReference>
<dbReference type="InterPro" id="IPR051956">
    <property type="entry name" value="eIF2B_epsilon"/>
</dbReference>
<comment type="subcellular location">
    <subcellularLocation>
        <location evidence="1">Cytoplasm</location>
        <location evidence="1">Cytosol</location>
    </subcellularLocation>
</comment>
<dbReference type="InterPro" id="IPR044123">
    <property type="entry name" value="W2_eIF2B_epsilon"/>
</dbReference>
<comment type="subunit">
    <text evidence="6">Component of the translation initiation factor 2B (eIF2B) complex which is a heterodecamer of two sets of five different subunits: alpha, beta, gamma, delta and epsilon. Subunits alpha, beta and delta comprise a regulatory subcomplex and subunits epsilon and gamma comprise a catalytic subcomplex. Within the complex, the hexameric regulatory complex resides at the center, with the two heterodimeric catalytic subcomplexes bound on opposite sides.</text>
</comment>
<dbReference type="Pfam" id="PF02020">
    <property type="entry name" value="W2"/>
    <property type="match status" value="1"/>
</dbReference>
<dbReference type="PANTHER" id="PTHR45887:SF1">
    <property type="entry name" value="TRANSLATION INITIATION FACTOR EIF-2B SUBUNIT EPSILON"/>
    <property type="match status" value="1"/>
</dbReference>
<dbReference type="InterPro" id="IPR016024">
    <property type="entry name" value="ARM-type_fold"/>
</dbReference>
<evidence type="ECO:0000313" key="9">
    <source>
        <dbReference type="Proteomes" id="UP000326759"/>
    </source>
</evidence>
<evidence type="ECO:0000256" key="5">
    <source>
        <dbReference type="ARBA" id="ARBA00044345"/>
    </source>
</evidence>
<protein>
    <recommendedName>
        <fullName evidence="4">Translation initiation factor eIF2B subunit epsilon</fullName>
    </recommendedName>
    <alternativeName>
        <fullName evidence="5">eIF2B GDP-GTP exchange factor subunit epsilon</fullName>
    </alternativeName>
</protein>
<dbReference type="EMBL" id="SEYY01006949">
    <property type="protein sequence ID" value="KAB7502698.1"/>
    <property type="molecule type" value="Genomic_DNA"/>
</dbReference>
<evidence type="ECO:0000256" key="6">
    <source>
        <dbReference type="ARBA" id="ARBA00046432"/>
    </source>
</evidence>
<dbReference type="PANTHER" id="PTHR45887">
    <property type="entry name" value="TRANSLATION INITIATION FACTOR EIF-2B SUBUNIT EPSILON"/>
    <property type="match status" value="1"/>
</dbReference>
<dbReference type="CDD" id="cd11558">
    <property type="entry name" value="W2_eIF2B_epsilon"/>
    <property type="match status" value="1"/>
</dbReference>
<dbReference type="GO" id="GO:0005851">
    <property type="term" value="C:eukaryotic translation initiation factor 2B complex"/>
    <property type="evidence" value="ECO:0007669"/>
    <property type="project" value="TreeGrafter"/>
</dbReference>
<organism evidence="8 9">
    <name type="scientific">Armadillidium nasatum</name>
    <dbReference type="NCBI Taxonomy" id="96803"/>
    <lineage>
        <taxon>Eukaryota</taxon>
        <taxon>Metazoa</taxon>
        <taxon>Ecdysozoa</taxon>
        <taxon>Arthropoda</taxon>
        <taxon>Crustacea</taxon>
        <taxon>Multicrustacea</taxon>
        <taxon>Malacostraca</taxon>
        <taxon>Eumalacostraca</taxon>
        <taxon>Peracarida</taxon>
        <taxon>Isopoda</taxon>
        <taxon>Oniscidea</taxon>
        <taxon>Crinocheta</taxon>
        <taxon>Armadillidiidae</taxon>
        <taxon>Armadillidium</taxon>
    </lineage>
</organism>
<dbReference type="OrthoDB" id="424572at2759"/>
<keyword evidence="8" id="KW-0396">Initiation factor</keyword>
<dbReference type="Gene3D" id="1.25.40.180">
    <property type="match status" value="1"/>
</dbReference>
<dbReference type="GO" id="GO:0003743">
    <property type="term" value="F:translation initiation factor activity"/>
    <property type="evidence" value="ECO:0007669"/>
    <property type="project" value="UniProtKB-KW"/>
</dbReference>
<gene>
    <name evidence="8" type="primary">eif2b5</name>
    <name evidence="8" type="ORF">Anas_01063</name>
</gene>
<dbReference type="InterPro" id="IPR005835">
    <property type="entry name" value="NTP_transferase_dom"/>
</dbReference>
<dbReference type="SUPFAM" id="SSF53448">
    <property type="entry name" value="Nucleotide-diphospho-sugar transferases"/>
    <property type="match status" value="1"/>
</dbReference>
<dbReference type="InterPro" id="IPR003307">
    <property type="entry name" value="W2_domain"/>
</dbReference>
<dbReference type="GO" id="GO:0031369">
    <property type="term" value="F:translation initiation factor binding"/>
    <property type="evidence" value="ECO:0007669"/>
    <property type="project" value="InterPro"/>
</dbReference>
<dbReference type="Proteomes" id="UP000326759">
    <property type="component" value="Unassembled WGS sequence"/>
</dbReference>
<dbReference type="Gene3D" id="2.160.10.10">
    <property type="entry name" value="Hexapeptide repeat proteins"/>
    <property type="match status" value="1"/>
</dbReference>
<reference evidence="8 9" key="1">
    <citation type="journal article" date="2019" name="PLoS Biol.">
        <title>Sex chromosomes control vertical transmission of feminizing Wolbachia symbionts in an isopod.</title>
        <authorList>
            <person name="Becking T."/>
            <person name="Chebbi M.A."/>
            <person name="Giraud I."/>
            <person name="Moumen B."/>
            <person name="Laverre T."/>
            <person name="Caubet Y."/>
            <person name="Peccoud J."/>
            <person name="Gilbert C."/>
            <person name="Cordaux R."/>
        </authorList>
    </citation>
    <scope>NUCLEOTIDE SEQUENCE [LARGE SCALE GENOMIC DNA]</scope>
    <source>
        <strain evidence="8">ANa2</strain>
        <tissue evidence="8">Whole body excluding digestive tract and cuticle</tissue>
    </source>
</reference>
<dbReference type="Pfam" id="PF25084">
    <property type="entry name" value="LbH_EIF2B"/>
    <property type="match status" value="1"/>
</dbReference>
<feature type="domain" description="W2" evidence="7">
    <location>
        <begin position="507"/>
        <end position="687"/>
    </location>
</feature>
<dbReference type="SUPFAM" id="SSF48371">
    <property type="entry name" value="ARM repeat"/>
    <property type="match status" value="1"/>
</dbReference>
<keyword evidence="8" id="KW-0648">Protein biosynthesis</keyword>
<keyword evidence="3" id="KW-0963">Cytoplasm</keyword>
<sequence length="688" mass="78763">MSSKDTEMKKGDKKDRLVAVIMAVGTLGDNFYPATEDTPLALLPVVNNPLIFYSIEWLRRNKVDETIIYCNQKDAEDITEYCEKWSSGNGDRMKLTVIGSDPSSSLGDALRDLYNKSLLKNDFILLNGFVVGNINLHKVLRRHKASVEEDPNCIMTCLYQKRIGLPGIKPRNLDNVRIAHILVNSVTSKILDHYQPVKPAKQRLPSRLFCSSPTVRIWPVEDTNLLICSEKVPVLCLGNLDYDTRDSIIQSVLHYELDLKYYLKAYIAKKGFMLQISSFRALEELSKLLVKRLLFPLVPERNLLTGRIWYKYDEAHSIYYAESAIFYKNFIGSENVIGAESEIDKECKMNNTVVGERCIIRGDVTISDSFLMDDVTIGNGCVVKNCFLGNNVKLFPGVNLDYGVIMGPNTKLGPSVKVYPYRRLVCRPPEVECKKEEFFMPFIPGSKGQAFEVTVDDGIKPQKDLDGFGFEDLKWGEYPQVRECLPIITDNKFDDIEELEPHLALDFSSDEDKEKEFGKKVMDTLSSAYKDGSSLRPIILELHSSFHTYDISEENVLRVMVKTILHVVEKAEADRGSEVVVNKLMQRVGKGLLYFEDFIRKYVKNLKHQIIILNLLEELAEEEPQYITIMQDIIHQLNQELEILDDEVIIYWYKNGGHKTSKFPIIAKKIKKLVEWLEDVSEEEDNIE</sequence>
<keyword evidence="9" id="KW-1185">Reference proteome</keyword>
<name>A0A5N5T9H0_9CRUS</name>
<comment type="caution">
    <text evidence="8">The sequence shown here is derived from an EMBL/GenBank/DDBJ whole genome shotgun (WGS) entry which is preliminary data.</text>
</comment>
<evidence type="ECO:0000256" key="3">
    <source>
        <dbReference type="ARBA" id="ARBA00022490"/>
    </source>
</evidence>
<dbReference type="PROSITE" id="PS51363">
    <property type="entry name" value="W2"/>
    <property type="match status" value="1"/>
</dbReference>
<evidence type="ECO:0000256" key="4">
    <source>
        <dbReference type="ARBA" id="ARBA00044144"/>
    </source>
</evidence>
<dbReference type="Gene3D" id="3.90.550.10">
    <property type="entry name" value="Spore Coat Polysaccharide Biosynthesis Protein SpsA, Chain A"/>
    <property type="match status" value="1"/>
</dbReference>
<comment type="similarity">
    <text evidence="2">Belongs to the eIF-2B gamma/epsilon subunits family.</text>
</comment>
<dbReference type="AlphaFoldDB" id="A0A5N5T9H0"/>
<accession>A0A5N5T9H0</accession>
<proteinExistence type="inferred from homology"/>
<evidence type="ECO:0000256" key="1">
    <source>
        <dbReference type="ARBA" id="ARBA00004514"/>
    </source>
</evidence>
<dbReference type="GO" id="GO:0005085">
    <property type="term" value="F:guanyl-nucleotide exchange factor activity"/>
    <property type="evidence" value="ECO:0007669"/>
    <property type="project" value="InterPro"/>
</dbReference>
<dbReference type="InterPro" id="IPR029044">
    <property type="entry name" value="Nucleotide-diphossugar_trans"/>
</dbReference>
<dbReference type="InterPro" id="IPR056764">
    <property type="entry name" value="LbH_EIF2B3/5"/>
</dbReference>
<evidence type="ECO:0000313" key="8">
    <source>
        <dbReference type="EMBL" id="KAB7502698.1"/>
    </source>
</evidence>
<evidence type="ECO:0000259" key="7">
    <source>
        <dbReference type="PROSITE" id="PS51363"/>
    </source>
</evidence>